<sequence>MAAEDSFVYPELGGGDAFRLVHLQPCENLESSVECSLENTKLADYRHDIADHYIAISYVWGDPTDRRTIMIDGKRLEITASLESALRHIRDPRRILQVWADGICIDQNDVLDRNQQVSLMGDIYSTAEHTIIFLGLSSPRCDAMLQWMSLGADSSESEGTPYPLTCQFEMVVEDEILARPWFTRVWILQELVLSRIHGFSADDIESGGEYFTEQS</sequence>
<name>A0A194XGQ1_MOLSC</name>
<dbReference type="PANTHER" id="PTHR24148:SF73">
    <property type="entry name" value="HET DOMAIN PROTEIN (AFU_ORTHOLOGUE AFUA_8G01020)"/>
    <property type="match status" value="1"/>
</dbReference>
<dbReference type="InterPro" id="IPR010730">
    <property type="entry name" value="HET"/>
</dbReference>
<dbReference type="InterPro" id="IPR052895">
    <property type="entry name" value="HetReg/Transcr_Mod"/>
</dbReference>
<evidence type="ECO:0000313" key="2">
    <source>
        <dbReference type="EMBL" id="KUJ19316.1"/>
    </source>
</evidence>
<accession>A0A194XGQ1</accession>
<dbReference type="AlphaFoldDB" id="A0A194XGQ1"/>
<proteinExistence type="predicted"/>
<dbReference type="PANTHER" id="PTHR24148">
    <property type="entry name" value="ANKYRIN REPEAT DOMAIN-CONTAINING PROTEIN 39 HOMOLOG-RELATED"/>
    <property type="match status" value="1"/>
</dbReference>
<dbReference type="RefSeq" id="XP_018073671.1">
    <property type="nucleotide sequence ID" value="XM_018221939.1"/>
</dbReference>
<dbReference type="EMBL" id="KQ947411">
    <property type="protein sequence ID" value="KUJ19316.1"/>
    <property type="molecule type" value="Genomic_DNA"/>
</dbReference>
<dbReference type="Pfam" id="PF06985">
    <property type="entry name" value="HET"/>
    <property type="match status" value="1"/>
</dbReference>
<keyword evidence="3" id="KW-1185">Reference proteome</keyword>
<organism evidence="2 3">
    <name type="scientific">Mollisia scopiformis</name>
    <name type="common">Conifer needle endophyte fungus</name>
    <name type="synonym">Phialocephala scopiformis</name>
    <dbReference type="NCBI Taxonomy" id="149040"/>
    <lineage>
        <taxon>Eukaryota</taxon>
        <taxon>Fungi</taxon>
        <taxon>Dikarya</taxon>
        <taxon>Ascomycota</taxon>
        <taxon>Pezizomycotina</taxon>
        <taxon>Leotiomycetes</taxon>
        <taxon>Helotiales</taxon>
        <taxon>Mollisiaceae</taxon>
        <taxon>Mollisia</taxon>
    </lineage>
</organism>
<reference evidence="2 3" key="1">
    <citation type="submission" date="2015-10" db="EMBL/GenBank/DDBJ databases">
        <title>Full genome of DAOMC 229536 Phialocephala scopiformis, a fungal endophyte of spruce producing the potent anti-insectan compound rugulosin.</title>
        <authorList>
            <consortium name="DOE Joint Genome Institute"/>
            <person name="Walker A.K."/>
            <person name="Frasz S.L."/>
            <person name="Seifert K.A."/>
            <person name="Miller J.D."/>
            <person name="Mondo S.J."/>
            <person name="Labutti K."/>
            <person name="Lipzen A."/>
            <person name="Dockter R."/>
            <person name="Kennedy M."/>
            <person name="Grigoriev I.V."/>
            <person name="Spatafora J.W."/>
        </authorList>
    </citation>
    <scope>NUCLEOTIDE SEQUENCE [LARGE SCALE GENOMIC DNA]</scope>
    <source>
        <strain evidence="2 3">CBS 120377</strain>
    </source>
</reference>
<protein>
    <submittedName>
        <fullName evidence="2">HET-domain-containing protein</fullName>
    </submittedName>
</protein>
<dbReference type="KEGG" id="psco:LY89DRAFT_773551"/>
<dbReference type="Proteomes" id="UP000070700">
    <property type="component" value="Unassembled WGS sequence"/>
</dbReference>
<evidence type="ECO:0000259" key="1">
    <source>
        <dbReference type="Pfam" id="PF06985"/>
    </source>
</evidence>
<dbReference type="InParanoid" id="A0A194XGQ1"/>
<dbReference type="STRING" id="149040.A0A194XGQ1"/>
<dbReference type="OrthoDB" id="2157530at2759"/>
<feature type="domain" description="Heterokaryon incompatibility" evidence="1">
    <location>
        <begin position="53"/>
        <end position="190"/>
    </location>
</feature>
<gene>
    <name evidence="2" type="ORF">LY89DRAFT_773551</name>
</gene>
<dbReference type="GeneID" id="28831665"/>
<evidence type="ECO:0000313" key="3">
    <source>
        <dbReference type="Proteomes" id="UP000070700"/>
    </source>
</evidence>